<dbReference type="Proteomes" id="UP001482231">
    <property type="component" value="Unassembled WGS sequence"/>
</dbReference>
<comment type="caution">
    <text evidence="2">The sequence shown here is derived from an EMBL/GenBank/DDBJ whole genome shotgun (WGS) entry which is preliminary data.</text>
</comment>
<dbReference type="RefSeq" id="WP_347309066.1">
    <property type="nucleotide sequence ID" value="NZ_JBAJEX010000014.1"/>
</dbReference>
<name>A0ABV0EH60_9BURK</name>
<dbReference type="Pfam" id="PF08401">
    <property type="entry name" value="ArdcN"/>
    <property type="match status" value="1"/>
</dbReference>
<sequence length="282" mass="31442">MQHNNRTNRPDWGKLFQSILSEPGRLGDHYQWFHRFSLGNQALAMQQMADRGIQIGPIASFNGWQKLGRKVKKGEKAIALWMPVVKKEVILQDDGTECEETRMFFVMKNNWFALAQTEPSDPENQGIVSAPETPGWDRDLAMKRLGITEVPFTEVDGNCQGFAYPNRGQIAINPLAAMPWKTTFHEIAHCLLHSKQAEAAAFIDGVHVSRSIEEAEAESVAFLCCATLGLSGLEDARGYVQNWLDSPAQAEEFAKKSAARVFSAADKILKAGRKVGQEVDHE</sequence>
<evidence type="ECO:0000313" key="2">
    <source>
        <dbReference type="EMBL" id="MEO1767954.1"/>
    </source>
</evidence>
<protein>
    <submittedName>
        <fullName evidence="2">ArdC-like ssDNA-binding domain-containing protein</fullName>
    </submittedName>
</protein>
<reference evidence="2 3" key="1">
    <citation type="submission" date="2024-02" db="EMBL/GenBank/DDBJ databases">
        <title>New thermophilic sulfur-oxidizing bacteria from a hot springs of the Uzon caldera (Kamchatka, Russia).</title>
        <authorList>
            <person name="Dukat A.M."/>
            <person name="Elcheninov A.G."/>
            <person name="Frolov E.N."/>
        </authorList>
    </citation>
    <scope>NUCLEOTIDE SEQUENCE [LARGE SCALE GENOMIC DNA]</scope>
    <source>
        <strain evidence="2 3">AK1</strain>
    </source>
</reference>
<accession>A0ABV0EH60</accession>
<keyword evidence="3" id="KW-1185">Reference proteome</keyword>
<evidence type="ECO:0000313" key="3">
    <source>
        <dbReference type="Proteomes" id="UP001482231"/>
    </source>
</evidence>
<proteinExistence type="predicted"/>
<feature type="domain" description="N-terminal" evidence="1">
    <location>
        <begin position="33"/>
        <end position="108"/>
    </location>
</feature>
<dbReference type="InterPro" id="IPR013610">
    <property type="entry name" value="ArdC_N"/>
</dbReference>
<evidence type="ECO:0000259" key="1">
    <source>
        <dbReference type="Pfam" id="PF08401"/>
    </source>
</evidence>
<organism evidence="2 3">
    <name type="scientific">Thiobacter aerophilum</name>
    <dbReference type="NCBI Taxonomy" id="3121275"/>
    <lineage>
        <taxon>Bacteria</taxon>
        <taxon>Pseudomonadati</taxon>
        <taxon>Pseudomonadota</taxon>
        <taxon>Betaproteobacteria</taxon>
        <taxon>Burkholderiales</taxon>
        <taxon>Thiobacteraceae</taxon>
        <taxon>Thiobacter</taxon>
    </lineage>
</organism>
<gene>
    <name evidence="2" type="ORF">V6E02_12110</name>
</gene>
<dbReference type="EMBL" id="JBAJEX010000014">
    <property type="protein sequence ID" value="MEO1767954.1"/>
    <property type="molecule type" value="Genomic_DNA"/>
</dbReference>